<dbReference type="Gene3D" id="1.50.40.10">
    <property type="entry name" value="Mitochondrial carrier domain"/>
    <property type="match status" value="1"/>
</dbReference>
<dbReference type="SUPFAM" id="SSF103506">
    <property type="entry name" value="Mitochondrial carrier"/>
    <property type="match status" value="1"/>
</dbReference>
<evidence type="ECO:0000256" key="1">
    <source>
        <dbReference type="ARBA" id="ARBA00004141"/>
    </source>
</evidence>
<evidence type="ECO:0000313" key="8">
    <source>
        <dbReference type="Proteomes" id="UP000014064"/>
    </source>
</evidence>
<dbReference type="Pfam" id="PF00153">
    <property type="entry name" value="Mito_carr"/>
    <property type="match status" value="1"/>
</dbReference>
<sequence length="60" mass="6661">MFDDLHKPQLHGVVDTARKIYASGGIPGFFKGYSTVFVRAFPTNAISLATWTYIMHALSN</sequence>
<keyword evidence="3" id="KW-1133">Transmembrane helix</keyword>
<comment type="subcellular location">
    <subcellularLocation>
        <location evidence="1">Membrane</location>
        <topology evidence="1">Multi-pass membrane protein</topology>
    </subcellularLocation>
</comment>
<protein>
    <submittedName>
        <fullName evidence="7">Uncharacterized protein</fullName>
    </submittedName>
</protein>
<dbReference type="GO" id="GO:0016020">
    <property type="term" value="C:membrane"/>
    <property type="evidence" value="ECO:0007669"/>
    <property type="project" value="UniProtKB-SubCell"/>
</dbReference>
<evidence type="ECO:0000313" key="7">
    <source>
        <dbReference type="EMBL" id="EOQ99205.1"/>
    </source>
</evidence>
<dbReference type="AlphaFoldDB" id="R9AGL8"/>
<feature type="repeat" description="Solcar" evidence="5">
    <location>
        <begin position="1"/>
        <end position="57"/>
    </location>
</feature>
<name>R9AGL8_WALI9</name>
<dbReference type="HOGENOM" id="CLU_2943619_0_0_1"/>
<evidence type="ECO:0000256" key="5">
    <source>
        <dbReference type="PROSITE-ProRule" id="PRU00282"/>
    </source>
</evidence>
<dbReference type="InterPro" id="IPR023395">
    <property type="entry name" value="MCP_dom_sf"/>
</dbReference>
<accession>R9AGL8</accession>
<evidence type="ECO:0000256" key="6">
    <source>
        <dbReference type="RuleBase" id="RU000488"/>
    </source>
</evidence>
<proteinExistence type="inferred from homology"/>
<evidence type="ECO:0000256" key="4">
    <source>
        <dbReference type="ARBA" id="ARBA00023136"/>
    </source>
</evidence>
<keyword evidence="6" id="KW-0813">Transport</keyword>
<dbReference type="EMBL" id="KE007243">
    <property type="protein sequence ID" value="EOQ99205.1"/>
    <property type="molecule type" value="Genomic_DNA"/>
</dbReference>
<dbReference type="PROSITE" id="PS50920">
    <property type="entry name" value="SOLCAR"/>
    <property type="match status" value="1"/>
</dbReference>
<organism evidence="7 8">
    <name type="scientific">Wallemia ichthyophaga (strain EXF-994 / CBS 113033)</name>
    <dbReference type="NCBI Taxonomy" id="1299270"/>
    <lineage>
        <taxon>Eukaryota</taxon>
        <taxon>Fungi</taxon>
        <taxon>Dikarya</taxon>
        <taxon>Basidiomycota</taxon>
        <taxon>Wallemiomycotina</taxon>
        <taxon>Wallemiomycetes</taxon>
        <taxon>Wallemiales</taxon>
        <taxon>Wallemiaceae</taxon>
        <taxon>Wallemia</taxon>
    </lineage>
</organism>
<dbReference type="InterPro" id="IPR018108">
    <property type="entry name" value="MCP_transmembrane"/>
</dbReference>
<dbReference type="Proteomes" id="UP000014064">
    <property type="component" value="Unassembled WGS sequence"/>
</dbReference>
<dbReference type="GeneID" id="20375282"/>
<dbReference type="RefSeq" id="XP_009269870.1">
    <property type="nucleotide sequence ID" value="XM_009271595.1"/>
</dbReference>
<evidence type="ECO:0000256" key="2">
    <source>
        <dbReference type="ARBA" id="ARBA00022692"/>
    </source>
</evidence>
<evidence type="ECO:0000256" key="3">
    <source>
        <dbReference type="ARBA" id="ARBA00022989"/>
    </source>
</evidence>
<keyword evidence="2 5" id="KW-0812">Transmembrane</keyword>
<keyword evidence="8" id="KW-1185">Reference proteome</keyword>
<reference evidence="8" key="1">
    <citation type="journal article" date="2013" name="BMC Genomics">
        <title>Genome and transcriptome sequencing of the halophilic fungus Wallemia ichthyophaga: haloadaptations present and absent.</title>
        <authorList>
            <person name="Zajc J."/>
            <person name="Liu Y."/>
            <person name="Dai W."/>
            <person name="Yang Z."/>
            <person name="Hu J."/>
            <person name="Gostincar C."/>
            <person name="Gunde-Cimerman N."/>
        </authorList>
    </citation>
    <scope>NUCLEOTIDE SEQUENCE [LARGE SCALE GENOMIC DNA]</scope>
    <source>
        <strain evidence="8">EXF-994 / CBS 113033</strain>
    </source>
</reference>
<dbReference type="KEGG" id="wic:J056_002330"/>
<gene>
    <name evidence="7" type="ORF">J056_002330</name>
</gene>
<comment type="similarity">
    <text evidence="6">Belongs to the mitochondrial carrier (TC 2.A.29) family.</text>
</comment>
<keyword evidence="4 5" id="KW-0472">Membrane</keyword>